<keyword evidence="1" id="KW-0732">Signal</keyword>
<sequence length="63" mass="6864">RPGAPLLVTCSQLTLPVAWLVLHLLDGRDERWKEVDAGDDGRAAATRHSASEIRWMDGDAGIP</sequence>
<dbReference type="EMBL" id="OW240921">
    <property type="protein sequence ID" value="CAH2319869.1"/>
    <property type="molecule type" value="Genomic_DNA"/>
</dbReference>
<keyword evidence="3" id="KW-1185">Reference proteome</keyword>
<organism evidence="2 3">
    <name type="scientific">Pelobates cultripes</name>
    <name type="common">Western spadefoot toad</name>
    <dbReference type="NCBI Taxonomy" id="61616"/>
    <lineage>
        <taxon>Eukaryota</taxon>
        <taxon>Metazoa</taxon>
        <taxon>Chordata</taxon>
        <taxon>Craniata</taxon>
        <taxon>Vertebrata</taxon>
        <taxon>Euteleostomi</taxon>
        <taxon>Amphibia</taxon>
        <taxon>Batrachia</taxon>
        <taxon>Anura</taxon>
        <taxon>Pelobatoidea</taxon>
        <taxon>Pelobatidae</taxon>
        <taxon>Pelobates</taxon>
    </lineage>
</organism>
<feature type="non-terminal residue" evidence="2">
    <location>
        <position position="1"/>
    </location>
</feature>
<dbReference type="AlphaFoldDB" id="A0AAD1WNZ4"/>
<accession>A0AAD1WNZ4</accession>
<reference evidence="2" key="1">
    <citation type="submission" date="2022-03" db="EMBL/GenBank/DDBJ databases">
        <authorList>
            <person name="Alioto T."/>
            <person name="Alioto T."/>
            <person name="Gomez Garrido J."/>
        </authorList>
    </citation>
    <scope>NUCLEOTIDE SEQUENCE</scope>
</reference>
<name>A0AAD1WNZ4_PELCU</name>
<evidence type="ECO:0000313" key="3">
    <source>
        <dbReference type="Proteomes" id="UP001295444"/>
    </source>
</evidence>
<feature type="chain" id="PRO_5042013360" evidence="1">
    <location>
        <begin position="28"/>
        <end position="63"/>
    </location>
</feature>
<proteinExistence type="predicted"/>
<dbReference type="Proteomes" id="UP001295444">
    <property type="component" value="Chromosome 10"/>
</dbReference>
<feature type="signal peptide" evidence="1">
    <location>
        <begin position="1"/>
        <end position="27"/>
    </location>
</feature>
<gene>
    <name evidence="2" type="ORF">PECUL_23A022979</name>
</gene>
<protein>
    <submittedName>
        <fullName evidence="2">Uncharacterized protein</fullName>
    </submittedName>
</protein>
<evidence type="ECO:0000313" key="2">
    <source>
        <dbReference type="EMBL" id="CAH2319869.1"/>
    </source>
</evidence>
<evidence type="ECO:0000256" key="1">
    <source>
        <dbReference type="SAM" id="SignalP"/>
    </source>
</evidence>
<feature type="non-terminal residue" evidence="2">
    <location>
        <position position="63"/>
    </location>
</feature>